<proteinExistence type="predicted"/>
<dbReference type="InterPro" id="IPR015915">
    <property type="entry name" value="Kelch-typ_b-propeller"/>
</dbReference>
<dbReference type="Proteomes" id="UP000023152">
    <property type="component" value="Unassembled WGS sequence"/>
</dbReference>
<name>X6L9S2_RETFI</name>
<dbReference type="InterPro" id="IPR011043">
    <property type="entry name" value="Gal_Oxase/kelch_b-propeller"/>
</dbReference>
<evidence type="ECO:0000313" key="1">
    <source>
        <dbReference type="EMBL" id="ETN98787.1"/>
    </source>
</evidence>
<dbReference type="Gene3D" id="2.120.10.80">
    <property type="entry name" value="Kelch-type beta propeller"/>
    <property type="match status" value="1"/>
</dbReference>
<feature type="non-terminal residue" evidence="1">
    <location>
        <position position="280"/>
    </location>
</feature>
<dbReference type="AlphaFoldDB" id="X6L9S2"/>
<dbReference type="SUPFAM" id="SSF50965">
    <property type="entry name" value="Galactose oxidase, central domain"/>
    <property type="match status" value="1"/>
</dbReference>
<keyword evidence="2" id="KW-1185">Reference proteome</keyword>
<protein>
    <submittedName>
        <fullName evidence="1">Uncharacterized protein</fullName>
    </submittedName>
</protein>
<evidence type="ECO:0000313" key="2">
    <source>
        <dbReference type="Proteomes" id="UP000023152"/>
    </source>
</evidence>
<dbReference type="OrthoDB" id="8185403at2759"/>
<sequence length="280" mass="32252">LICEYPSDVKLEGHCVVKLVNNNREGNNEITLLSFGGLSKHTLIMKYVSVWSNDNDDNEIKRSKKSKKYNQWIPFTDNKEKVVKIGRQEDGYKGARAVIGGSNNHLLFITYQPKNISVFDLNTFQFIKHDTLKIDNEIYSPCFVSTSENEQEMMKGNKKNKNIKMLLFHKKAGLSIRYDETNNNFRYYAKEVCEDIAPFWNYGYVRINDIILFFGGSSKTVSNSMYKYSIRENKWMISQDVLPVPLDGCIAMLSKDSKYVHIIGVPSANWDSATTYLKAK</sequence>
<organism evidence="1 2">
    <name type="scientific">Reticulomyxa filosa</name>
    <dbReference type="NCBI Taxonomy" id="46433"/>
    <lineage>
        <taxon>Eukaryota</taxon>
        <taxon>Sar</taxon>
        <taxon>Rhizaria</taxon>
        <taxon>Retaria</taxon>
        <taxon>Foraminifera</taxon>
        <taxon>Monothalamids</taxon>
        <taxon>Reticulomyxidae</taxon>
        <taxon>Reticulomyxa</taxon>
    </lineage>
</organism>
<comment type="caution">
    <text evidence="1">The sequence shown here is derived from an EMBL/GenBank/DDBJ whole genome shotgun (WGS) entry which is preliminary data.</text>
</comment>
<feature type="non-terminal residue" evidence="1">
    <location>
        <position position="1"/>
    </location>
</feature>
<accession>X6L9S2</accession>
<dbReference type="EMBL" id="ASPP01045794">
    <property type="protein sequence ID" value="ETN98787.1"/>
    <property type="molecule type" value="Genomic_DNA"/>
</dbReference>
<gene>
    <name evidence="1" type="ORF">RFI_38700</name>
</gene>
<reference evidence="1 2" key="1">
    <citation type="journal article" date="2013" name="Curr. Biol.">
        <title>The Genome of the Foraminiferan Reticulomyxa filosa.</title>
        <authorList>
            <person name="Glockner G."/>
            <person name="Hulsmann N."/>
            <person name="Schleicher M."/>
            <person name="Noegel A.A."/>
            <person name="Eichinger L."/>
            <person name="Gallinger C."/>
            <person name="Pawlowski J."/>
            <person name="Sierra R."/>
            <person name="Euteneuer U."/>
            <person name="Pillet L."/>
            <person name="Moustafa A."/>
            <person name="Platzer M."/>
            <person name="Groth M."/>
            <person name="Szafranski K."/>
            <person name="Schliwa M."/>
        </authorList>
    </citation>
    <scope>NUCLEOTIDE SEQUENCE [LARGE SCALE GENOMIC DNA]</scope>
</reference>